<feature type="transmembrane region" description="Helical" evidence="1">
    <location>
        <begin position="43"/>
        <end position="62"/>
    </location>
</feature>
<reference evidence="2 3" key="1">
    <citation type="journal article" date="2011" name="Microbiology">
        <title>The Pseudomonas aeruginosa generalized transducing phage phiPA3 is a new member of the phiKZ-like group of 'jumbo' phages, and infects model laboratory strains and clinical isolates from cystic fibrosis patients.</title>
        <authorList>
            <person name="Monson R."/>
            <person name="Foulds I."/>
            <person name="Foweraker J."/>
            <person name="Welch M."/>
            <person name="Salmond G.P."/>
        </authorList>
    </citation>
    <scope>NUCLEOTIDE SEQUENCE [LARGE SCALE GENOMIC DNA]</scope>
</reference>
<accession>F8SJN5</accession>
<keyword evidence="1" id="KW-1133">Transmembrane helix</keyword>
<dbReference type="RefSeq" id="YP_009217086.1">
    <property type="nucleotide sequence ID" value="NC_028999.1"/>
</dbReference>
<gene>
    <name evidence="2" type="primary">004</name>
</gene>
<evidence type="ECO:0000313" key="3">
    <source>
        <dbReference type="Proteomes" id="UP000008388"/>
    </source>
</evidence>
<organism evidence="2 3">
    <name type="scientific">Pseudomonas phage PhiPA3</name>
    <name type="common">Pseudomonas aeruginosa phage PhiPA3</name>
    <dbReference type="NCBI Taxonomy" id="998086"/>
    <lineage>
        <taxon>Viruses</taxon>
        <taxon>Duplodnaviria</taxon>
        <taxon>Heunggongvirae</taxon>
        <taxon>Uroviricota</taxon>
        <taxon>Caudoviricetes</taxon>
        <taxon>Chimalliviridae</taxon>
        <taxon>Miltoncavirus</taxon>
        <taxon>Miltoncavirus PhiPA3</taxon>
    </lineage>
</organism>
<keyword evidence="1" id="KW-0472">Membrane</keyword>
<organismHost>
    <name type="scientific">Pseudomonas aeruginosa</name>
    <dbReference type="NCBI Taxonomy" id="287"/>
</organismHost>
<evidence type="ECO:0000256" key="1">
    <source>
        <dbReference type="SAM" id="Phobius"/>
    </source>
</evidence>
<dbReference type="EMBL" id="HQ630627">
    <property type="protein sequence ID" value="AEH03430.1"/>
    <property type="molecule type" value="Genomic_DNA"/>
</dbReference>
<proteinExistence type="predicted"/>
<sequence length="71" mass="7977">MYLIGCLAAIVMVASLIYMIAGSITQDYHAHFHKIFPDNWSAYGLRWLFGSCAVMLLTWGPLKDISLTVCH</sequence>
<protein>
    <submittedName>
        <fullName evidence="2">Uncharacterized protein 004</fullName>
    </submittedName>
</protein>
<evidence type="ECO:0000313" key="2">
    <source>
        <dbReference type="EMBL" id="AEH03430.1"/>
    </source>
</evidence>
<dbReference type="KEGG" id="vg:26643534"/>
<name>F8SJN5_BPPA3</name>
<keyword evidence="1" id="KW-0812">Transmembrane</keyword>
<dbReference type="GeneID" id="26643534"/>
<keyword evidence="3" id="KW-1185">Reference proteome</keyword>
<dbReference type="Proteomes" id="UP000008388">
    <property type="component" value="Segment"/>
</dbReference>